<organism evidence="2 3">
    <name type="scientific">Shewanella submarina</name>
    <dbReference type="NCBI Taxonomy" id="2016376"/>
    <lineage>
        <taxon>Bacteria</taxon>
        <taxon>Pseudomonadati</taxon>
        <taxon>Pseudomonadota</taxon>
        <taxon>Gammaproteobacteria</taxon>
        <taxon>Alteromonadales</taxon>
        <taxon>Shewanellaceae</taxon>
        <taxon>Shewanella</taxon>
    </lineage>
</organism>
<keyword evidence="3" id="KW-1185">Reference proteome</keyword>
<dbReference type="Proteomes" id="UP001595621">
    <property type="component" value="Unassembled WGS sequence"/>
</dbReference>
<reference evidence="3" key="1">
    <citation type="journal article" date="2019" name="Int. J. Syst. Evol. Microbiol.">
        <title>The Global Catalogue of Microorganisms (GCM) 10K type strain sequencing project: providing services to taxonomists for standard genome sequencing and annotation.</title>
        <authorList>
            <consortium name="The Broad Institute Genomics Platform"/>
            <consortium name="The Broad Institute Genome Sequencing Center for Infectious Disease"/>
            <person name="Wu L."/>
            <person name="Ma J."/>
        </authorList>
    </citation>
    <scope>NUCLEOTIDE SEQUENCE [LARGE SCALE GENOMIC DNA]</scope>
    <source>
        <strain evidence="3">KCTC 52277</strain>
    </source>
</reference>
<dbReference type="RefSeq" id="WP_248937367.1">
    <property type="nucleotide sequence ID" value="NZ_JAKILF010000008.1"/>
</dbReference>
<feature type="chain" id="PRO_5045809149" description="Lipoprotein" evidence="1">
    <location>
        <begin position="20"/>
        <end position="172"/>
    </location>
</feature>
<feature type="signal peptide" evidence="1">
    <location>
        <begin position="1"/>
        <end position="19"/>
    </location>
</feature>
<comment type="caution">
    <text evidence="2">The sequence shown here is derived from an EMBL/GenBank/DDBJ whole genome shotgun (WGS) entry which is preliminary data.</text>
</comment>
<protein>
    <recommendedName>
        <fullName evidence="4">Lipoprotein</fullName>
    </recommendedName>
</protein>
<dbReference type="PROSITE" id="PS51257">
    <property type="entry name" value="PROKAR_LIPOPROTEIN"/>
    <property type="match status" value="1"/>
</dbReference>
<accession>A0ABV7G9B3</accession>
<gene>
    <name evidence="2" type="ORF">ACFOE0_02475</name>
</gene>
<sequence length="172" mass="19317">MMIKTLLPLAALISLTACQSTTETTQHWQLTQGELAYAGQTIDWSSDSLHSCNDCSIETDNGVHPSGPTVSHKLLQGDELRAVKVEQFKNWVTVPHQQAPVKLHLSHNKDGSLMLHKPNGEMQHLNLHQSNKLELDGQEFALWLDGYNPASRNWRYDNEHDAPAIKYTLLAL</sequence>
<name>A0ABV7G9B3_9GAMM</name>
<keyword evidence="1" id="KW-0732">Signal</keyword>
<evidence type="ECO:0000313" key="3">
    <source>
        <dbReference type="Proteomes" id="UP001595621"/>
    </source>
</evidence>
<dbReference type="EMBL" id="JBHRTD010000001">
    <property type="protein sequence ID" value="MFC3137056.1"/>
    <property type="molecule type" value="Genomic_DNA"/>
</dbReference>
<proteinExistence type="predicted"/>
<evidence type="ECO:0008006" key="4">
    <source>
        <dbReference type="Google" id="ProtNLM"/>
    </source>
</evidence>
<evidence type="ECO:0000313" key="2">
    <source>
        <dbReference type="EMBL" id="MFC3137056.1"/>
    </source>
</evidence>
<evidence type="ECO:0000256" key="1">
    <source>
        <dbReference type="SAM" id="SignalP"/>
    </source>
</evidence>